<organism evidence="4 5">
    <name type="scientific">Chytriomyces confervae</name>
    <dbReference type="NCBI Taxonomy" id="246404"/>
    <lineage>
        <taxon>Eukaryota</taxon>
        <taxon>Fungi</taxon>
        <taxon>Fungi incertae sedis</taxon>
        <taxon>Chytridiomycota</taxon>
        <taxon>Chytridiomycota incertae sedis</taxon>
        <taxon>Chytridiomycetes</taxon>
        <taxon>Chytridiales</taxon>
        <taxon>Chytriomycetaceae</taxon>
        <taxon>Chytriomyces</taxon>
    </lineage>
</organism>
<keyword evidence="2" id="KW-0539">Nucleus</keyword>
<keyword evidence="5" id="KW-1185">Reference proteome</keyword>
<dbReference type="EMBL" id="QEAP01000510">
    <property type="protein sequence ID" value="TPX65082.1"/>
    <property type="molecule type" value="Genomic_DNA"/>
</dbReference>
<dbReference type="PANTHER" id="PTHR40621:SF6">
    <property type="entry name" value="AP-1-LIKE TRANSCRIPTION FACTOR YAP1-RELATED"/>
    <property type="match status" value="1"/>
</dbReference>
<evidence type="ECO:0000256" key="2">
    <source>
        <dbReference type="ARBA" id="ARBA00023242"/>
    </source>
</evidence>
<name>A0A507EMN2_9FUNG</name>
<dbReference type="Proteomes" id="UP000320333">
    <property type="component" value="Unassembled WGS sequence"/>
</dbReference>
<dbReference type="GO" id="GO:0000976">
    <property type="term" value="F:transcription cis-regulatory region binding"/>
    <property type="evidence" value="ECO:0007669"/>
    <property type="project" value="InterPro"/>
</dbReference>
<comment type="subcellular location">
    <subcellularLocation>
        <location evidence="1">Nucleus</location>
    </subcellularLocation>
</comment>
<dbReference type="Gene3D" id="1.20.5.170">
    <property type="match status" value="1"/>
</dbReference>
<dbReference type="OrthoDB" id="2593073at2759"/>
<dbReference type="CDD" id="cd14688">
    <property type="entry name" value="bZIP_YAP"/>
    <property type="match status" value="1"/>
</dbReference>
<dbReference type="PANTHER" id="PTHR40621">
    <property type="entry name" value="TRANSCRIPTION FACTOR KAPC-RELATED"/>
    <property type="match status" value="1"/>
</dbReference>
<evidence type="ECO:0000313" key="4">
    <source>
        <dbReference type="EMBL" id="TPX65082.1"/>
    </source>
</evidence>
<evidence type="ECO:0000256" key="1">
    <source>
        <dbReference type="ARBA" id="ARBA00004123"/>
    </source>
</evidence>
<sequence>MMMEPDQYHGVCEYGIYQGSTPDLSSSRTSRADSKRKSDDESDHLPKEKKRAGRKPATNEAPTKRIAQLRANTKAFRERKEKYVKDLEAAVAAFREGGADEETKLLRKRVSELEQENEKLRSQAQFTFGLGLDLAAAAPIDTLQQPILSNWALQGSNAATAPLSFQTPLATTSPASSGITSISPQLFSIDSLFLPAEHMITLQYDTFADTHRDLNLDLLLQGTGQGADNSLFPYGDPTGLLAILNQPLPIPPTAMEIIEPHFAGLKKALMRVALLFDKQMLIETLVMQFVRFTEFGTNEVNPYNCRVTLARLKANYKRVLLAAESDPKQYNHVRDTVEAFKNVYIPDFERFEHEFGGSDDLFEHVAVSFKRIKSFAVDGMHANVDELFALYTTVVEAQRATVTQQLAMRSLETKLQIACQNSPRDLHVYMNVIEALRDTFEL</sequence>
<accession>A0A507EMN2</accession>
<protein>
    <recommendedName>
        <fullName evidence="6">BZIP domain-containing protein</fullName>
    </recommendedName>
</protein>
<feature type="region of interest" description="Disordered" evidence="3">
    <location>
        <begin position="14"/>
        <end position="67"/>
    </location>
</feature>
<evidence type="ECO:0000313" key="5">
    <source>
        <dbReference type="Proteomes" id="UP000320333"/>
    </source>
</evidence>
<dbReference type="AlphaFoldDB" id="A0A507EMN2"/>
<dbReference type="GO" id="GO:0090575">
    <property type="term" value="C:RNA polymerase II transcription regulator complex"/>
    <property type="evidence" value="ECO:0007669"/>
    <property type="project" value="TreeGrafter"/>
</dbReference>
<dbReference type="InterPro" id="IPR050936">
    <property type="entry name" value="AP-1-like"/>
</dbReference>
<reference evidence="4 5" key="1">
    <citation type="journal article" date="2019" name="Sci. Rep.">
        <title>Comparative genomics of chytrid fungi reveal insights into the obligate biotrophic and pathogenic lifestyle of Synchytrium endobioticum.</title>
        <authorList>
            <person name="van de Vossenberg B.T.L.H."/>
            <person name="Warris S."/>
            <person name="Nguyen H.D.T."/>
            <person name="van Gent-Pelzer M.P.E."/>
            <person name="Joly D.L."/>
            <person name="van de Geest H.C."/>
            <person name="Bonants P.J.M."/>
            <person name="Smith D.S."/>
            <person name="Levesque C.A."/>
            <person name="van der Lee T.A.J."/>
        </authorList>
    </citation>
    <scope>NUCLEOTIDE SEQUENCE [LARGE SCALE GENOMIC DNA]</scope>
    <source>
        <strain evidence="4 5">CBS 675.73</strain>
    </source>
</reference>
<evidence type="ECO:0008006" key="6">
    <source>
        <dbReference type="Google" id="ProtNLM"/>
    </source>
</evidence>
<gene>
    <name evidence="4" type="ORF">CcCBS67573_g08235</name>
</gene>
<feature type="compositionally biased region" description="Polar residues" evidence="3">
    <location>
        <begin position="18"/>
        <end position="29"/>
    </location>
</feature>
<dbReference type="GO" id="GO:0001228">
    <property type="term" value="F:DNA-binding transcription activator activity, RNA polymerase II-specific"/>
    <property type="evidence" value="ECO:0007669"/>
    <property type="project" value="TreeGrafter"/>
</dbReference>
<evidence type="ECO:0000256" key="3">
    <source>
        <dbReference type="SAM" id="MobiDB-lite"/>
    </source>
</evidence>
<proteinExistence type="predicted"/>
<feature type="compositionally biased region" description="Basic and acidic residues" evidence="3">
    <location>
        <begin position="30"/>
        <end position="46"/>
    </location>
</feature>
<comment type="caution">
    <text evidence="4">The sequence shown here is derived from an EMBL/GenBank/DDBJ whole genome shotgun (WGS) entry which is preliminary data.</text>
</comment>
<dbReference type="STRING" id="246404.A0A507EMN2"/>